<sequence length="257" mass="28101">MKVVDSTPQKMIYQAVCPAGSGGCHKLGPVQMNTLRRQLTTYVRSRSSSSTTAAYYILDDYVPGLATVLASAYNTIREADPHRATVCALALPVVQINADQTQVTGAITKFRRALRNYSPSWCNAVMIYAYARSSRTPETRGEYDWRMSTTLSKAVSALRARGWSPTRSPLIGVPQAFGYWPRLPSAGSPGPGQYRSAPTESELADQITAYCKAGAVSIVGYAWNDQSSGHVSELYNTEALRKGFTTGVRDCRTSYWG</sequence>
<gene>
    <name evidence="1" type="ORF">GCM10011575_46920</name>
</gene>
<protein>
    <submittedName>
        <fullName evidence="1">Uncharacterized protein</fullName>
    </submittedName>
</protein>
<reference evidence="1" key="2">
    <citation type="submission" date="2020-09" db="EMBL/GenBank/DDBJ databases">
        <authorList>
            <person name="Sun Q."/>
            <person name="Zhou Y."/>
        </authorList>
    </citation>
    <scope>NUCLEOTIDE SEQUENCE</scope>
    <source>
        <strain evidence="1">CGMCC 4.7306</strain>
    </source>
</reference>
<dbReference type="AlphaFoldDB" id="A0A917SJB6"/>
<name>A0A917SJB6_9ACTN</name>
<comment type="caution">
    <text evidence="1">The sequence shown here is derived from an EMBL/GenBank/DDBJ whole genome shotgun (WGS) entry which is preliminary data.</text>
</comment>
<reference evidence="1" key="1">
    <citation type="journal article" date="2014" name="Int. J. Syst. Evol. Microbiol.">
        <title>Complete genome sequence of Corynebacterium casei LMG S-19264T (=DSM 44701T), isolated from a smear-ripened cheese.</title>
        <authorList>
            <consortium name="US DOE Joint Genome Institute (JGI-PGF)"/>
            <person name="Walter F."/>
            <person name="Albersmeier A."/>
            <person name="Kalinowski J."/>
            <person name="Ruckert C."/>
        </authorList>
    </citation>
    <scope>NUCLEOTIDE SEQUENCE</scope>
    <source>
        <strain evidence="1">CGMCC 4.7306</strain>
    </source>
</reference>
<accession>A0A917SJB6</accession>
<organism evidence="1 2">
    <name type="scientific">Microlunatus endophyticus</name>
    <dbReference type="NCBI Taxonomy" id="1716077"/>
    <lineage>
        <taxon>Bacteria</taxon>
        <taxon>Bacillati</taxon>
        <taxon>Actinomycetota</taxon>
        <taxon>Actinomycetes</taxon>
        <taxon>Propionibacteriales</taxon>
        <taxon>Propionibacteriaceae</taxon>
        <taxon>Microlunatus</taxon>
    </lineage>
</organism>
<dbReference type="PROSITE" id="PS51257">
    <property type="entry name" value="PROKAR_LIPOPROTEIN"/>
    <property type="match status" value="1"/>
</dbReference>
<dbReference type="EMBL" id="BMMZ01000020">
    <property type="protein sequence ID" value="GGL83208.1"/>
    <property type="molecule type" value="Genomic_DNA"/>
</dbReference>
<keyword evidence="2" id="KW-1185">Reference proteome</keyword>
<dbReference type="Proteomes" id="UP000613840">
    <property type="component" value="Unassembled WGS sequence"/>
</dbReference>
<evidence type="ECO:0000313" key="1">
    <source>
        <dbReference type="EMBL" id="GGL83208.1"/>
    </source>
</evidence>
<proteinExistence type="predicted"/>
<evidence type="ECO:0000313" key="2">
    <source>
        <dbReference type="Proteomes" id="UP000613840"/>
    </source>
</evidence>